<dbReference type="PANTHER" id="PTHR47618:SF1">
    <property type="entry name" value="BIFUNCTIONAL OLIGORIBONUCLEASE AND PAP PHOSPHATASE NRNA"/>
    <property type="match status" value="1"/>
</dbReference>
<dbReference type="InterPro" id="IPR051319">
    <property type="entry name" value="Oligoribo/pAp-PDE_c-di-AMP_PDE"/>
</dbReference>
<dbReference type="GO" id="GO:0003676">
    <property type="term" value="F:nucleic acid binding"/>
    <property type="evidence" value="ECO:0007669"/>
    <property type="project" value="InterPro"/>
</dbReference>
<feature type="domain" description="DHHA1" evidence="2">
    <location>
        <begin position="245"/>
        <end position="314"/>
    </location>
</feature>
<dbReference type="SUPFAM" id="SSF64182">
    <property type="entry name" value="DHH phosphoesterases"/>
    <property type="match status" value="1"/>
</dbReference>
<dbReference type="InterPro" id="IPR001667">
    <property type="entry name" value="DDH_dom"/>
</dbReference>
<dbReference type="InterPro" id="IPR038763">
    <property type="entry name" value="DHH_sf"/>
</dbReference>
<proteinExistence type="predicted"/>
<reference evidence="3" key="1">
    <citation type="journal article" date="2014" name="Int. J. Syst. Evol. Microbiol.">
        <title>Complete genome sequence of Corynebacterium casei LMG S-19264T (=DSM 44701T), isolated from a smear-ripened cheese.</title>
        <authorList>
            <consortium name="US DOE Joint Genome Institute (JGI-PGF)"/>
            <person name="Walter F."/>
            <person name="Albersmeier A."/>
            <person name="Kalinowski J."/>
            <person name="Ruckert C."/>
        </authorList>
    </citation>
    <scope>NUCLEOTIDE SEQUENCE</scope>
    <source>
        <strain evidence="3">CGMCC 1.12997</strain>
    </source>
</reference>
<comment type="caution">
    <text evidence="3">The sequence shown here is derived from an EMBL/GenBank/DDBJ whole genome shotgun (WGS) entry which is preliminary data.</text>
</comment>
<accession>A0A917HHW3</accession>
<gene>
    <name evidence="3" type="ORF">GCM10011585_23380</name>
</gene>
<feature type="domain" description="DDH" evidence="1">
    <location>
        <begin position="29"/>
        <end position="169"/>
    </location>
</feature>
<dbReference type="Gene3D" id="3.10.310.30">
    <property type="match status" value="1"/>
</dbReference>
<dbReference type="RefSeq" id="WP_188554281.1">
    <property type="nucleotide sequence ID" value="NZ_BMGT01000002.1"/>
</dbReference>
<evidence type="ECO:0000259" key="1">
    <source>
        <dbReference type="Pfam" id="PF01368"/>
    </source>
</evidence>
<evidence type="ECO:0000259" key="2">
    <source>
        <dbReference type="Pfam" id="PF02272"/>
    </source>
</evidence>
<protein>
    <submittedName>
        <fullName evidence="3">Phosphoesterase</fullName>
    </submittedName>
</protein>
<dbReference type="Proteomes" id="UP000647241">
    <property type="component" value="Unassembled WGS sequence"/>
</dbReference>
<name>A0A917HHW3_9BACT</name>
<keyword evidence="4" id="KW-1185">Reference proteome</keyword>
<dbReference type="Pfam" id="PF01368">
    <property type="entry name" value="DHH"/>
    <property type="match status" value="1"/>
</dbReference>
<dbReference type="Pfam" id="PF02272">
    <property type="entry name" value="DHHA1"/>
    <property type="match status" value="1"/>
</dbReference>
<organism evidence="3 4">
    <name type="scientific">Edaphobacter dinghuensis</name>
    <dbReference type="NCBI Taxonomy" id="1560005"/>
    <lineage>
        <taxon>Bacteria</taxon>
        <taxon>Pseudomonadati</taxon>
        <taxon>Acidobacteriota</taxon>
        <taxon>Terriglobia</taxon>
        <taxon>Terriglobales</taxon>
        <taxon>Acidobacteriaceae</taxon>
        <taxon>Edaphobacter</taxon>
    </lineage>
</organism>
<reference evidence="3" key="2">
    <citation type="submission" date="2020-09" db="EMBL/GenBank/DDBJ databases">
        <authorList>
            <person name="Sun Q."/>
            <person name="Zhou Y."/>
        </authorList>
    </citation>
    <scope>NUCLEOTIDE SEQUENCE</scope>
    <source>
        <strain evidence="3">CGMCC 1.12997</strain>
    </source>
</reference>
<dbReference type="PANTHER" id="PTHR47618">
    <property type="entry name" value="BIFUNCTIONAL OLIGORIBONUCLEASE AND PAP PHOSPHATASE NRNA"/>
    <property type="match status" value="1"/>
</dbReference>
<dbReference type="EMBL" id="BMGT01000002">
    <property type="protein sequence ID" value="GGG79389.1"/>
    <property type="molecule type" value="Genomic_DNA"/>
</dbReference>
<dbReference type="Gene3D" id="3.90.1640.10">
    <property type="entry name" value="inorganic pyrophosphatase (n-terminal core)"/>
    <property type="match status" value="1"/>
</dbReference>
<dbReference type="InterPro" id="IPR003156">
    <property type="entry name" value="DHHA1_dom"/>
</dbReference>
<sequence length="331" mass="35512">MTHPLIDEATHEAQIEALLEAFRANPRFILTSHSRPDGDALGSVLALAEILDQMGRQTDVVFADPVPAIYRTLPNVDRIHHTPSAADIADHSIPAILLECDGIARTGLLGLDENRPLINIDHHASGRHFAAVNWIDEHACAVGAMVYRIALAAGAEITPSMATCLYTAILSDTGGFTYASTNAETFAVAHDLAMRGANPAKIARDVYFSNSISKIRLLGAALSNLHCEGNVAWSWVTSNDMMLTGSDAEDCEGVVNYLISIAGIESAVFLRELPDINEFRLSIRSKGKLDVARIAESFGGGGHRSASGCTIRGPLDVATERILTQLRMGLC</sequence>
<dbReference type="AlphaFoldDB" id="A0A917HHW3"/>
<evidence type="ECO:0000313" key="3">
    <source>
        <dbReference type="EMBL" id="GGG79389.1"/>
    </source>
</evidence>
<evidence type="ECO:0000313" key="4">
    <source>
        <dbReference type="Proteomes" id="UP000647241"/>
    </source>
</evidence>